<proteinExistence type="predicted"/>
<dbReference type="Proteomes" id="UP000697710">
    <property type="component" value="Unassembled WGS sequence"/>
</dbReference>
<sequence length="254" mass="28591">MKTAFVLLFLLAGCAAAPRSNSDDSARALASQMVEAHGGLGAWNALTAMTIEREHVFEPDRERRFEFTIDADLHAPRMEQWWRTPPGHIVWDGARDGAGVEASEWPMGKQLHPAFVMSIGFYLVNMPWLAGEPDARIERLPPASDLAPGDTHRYERLALTYTAPMLDDGSEWGGDLFVVYIDPETHRLRGVKQHRRWPPQMQLFGLSEGEEFFQVFVVDTEVTQSGLILPDTYRVYDGENDLVASGRFGPYSLR</sequence>
<dbReference type="AlphaFoldDB" id="A0A956LY49"/>
<name>A0A956LY49_UNCEI</name>
<dbReference type="EMBL" id="JAGQHR010000220">
    <property type="protein sequence ID" value="MCA9727714.1"/>
    <property type="molecule type" value="Genomic_DNA"/>
</dbReference>
<accession>A0A956LY49</accession>
<organism evidence="2 3">
    <name type="scientific">Eiseniibacteriota bacterium</name>
    <dbReference type="NCBI Taxonomy" id="2212470"/>
    <lineage>
        <taxon>Bacteria</taxon>
        <taxon>Candidatus Eiseniibacteriota</taxon>
    </lineage>
</organism>
<reference evidence="2" key="2">
    <citation type="journal article" date="2021" name="Microbiome">
        <title>Successional dynamics and alternative stable states in a saline activated sludge microbial community over 9 years.</title>
        <authorList>
            <person name="Wang Y."/>
            <person name="Ye J."/>
            <person name="Ju F."/>
            <person name="Liu L."/>
            <person name="Boyd J.A."/>
            <person name="Deng Y."/>
            <person name="Parks D.H."/>
            <person name="Jiang X."/>
            <person name="Yin X."/>
            <person name="Woodcroft B.J."/>
            <person name="Tyson G.W."/>
            <person name="Hugenholtz P."/>
            <person name="Polz M.F."/>
            <person name="Zhang T."/>
        </authorList>
    </citation>
    <scope>NUCLEOTIDE SEQUENCE</scope>
    <source>
        <strain evidence="2">HKST-UBA01</strain>
    </source>
</reference>
<gene>
    <name evidence="2" type="ORF">KC729_08520</name>
</gene>
<evidence type="ECO:0000256" key="1">
    <source>
        <dbReference type="SAM" id="SignalP"/>
    </source>
</evidence>
<evidence type="ECO:0000313" key="3">
    <source>
        <dbReference type="Proteomes" id="UP000697710"/>
    </source>
</evidence>
<protein>
    <recommendedName>
        <fullName evidence="4">Lipoprotein</fullName>
    </recommendedName>
</protein>
<keyword evidence="1" id="KW-0732">Signal</keyword>
<feature type="signal peptide" evidence="1">
    <location>
        <begin position="1"/>
        <end position="17"/>
    </location>
</feature>
<feature type="chain" id="PRO_5036959426" description="Lipoprotein" evidence="1">
    <location>
        <begin position="18"/>
        <end position="254"/>
    </location>
</feature>
<comment type="caution">
    <text evidence="2">The sequence shown here is derived from an EMBL/GenBank/DDBJ whole genome shotgun (WGS) entry which is preliminary data.</text>
</comment>
<evidence type="ECO:0008006" key="4">
    <source>
        <dbReference type="Google" id="ProtNLM"/>
    </source>
</evidence>
<evidence type="ECO:0000313" key="2">
    <source>
        <dbReference type="EMBL" id="MCA9727714.1"/>
    </source>
</evidence>
<reference evidence="2" key="1">
    <citation type="submission" date="2020-04" db="EMBL/GenBank/DDBJ databases">
        <authorList>
            <person name="Zhang T."/>
        </authorList>
    </citation>
    <scope>NUCLEOTIDE SEQUENCE</scope>
    <source>
        <strain evidence="2">HKST-UBA01</strain>
    </source>
</reference>